<dbReference type="InterPro" id="IPR036754">
    <property type="entry name" value="YbaK/aa-tRNA-synt-asso_dom_sf"/>
</dbReference>
<protein>
    <recommendedName>
        <fullName evidence="2">YbaK/aminoacyl-tRNA synthetase-associated domain-containing protein</fullName>
    </recommendedName>
</protein>
<evidence type="ECO:0000313" key="3">
    <source>
        <dbReference type="EMBL" id="OGY46736.1"/>
    </source>
</evidence>
<dbReference type="EMBL" id="MHIE01000001">
    <property type="protein sequence ID" value="OGY46736.1"/>
    <property type="molecule type" value="Genomic_DNA"/>
</dbReference>
<dbReference type="STRING" id="1797535.A2744_01090"/>
<dbReference type="PANTHER" id="PTHR30411:SF9">
    <property type="entry name" value="MULTIFUNCTIONAL SER_THR-TRNA DEACYLASE PROXP-Y"/>
    <property type="match status" value="1"/>
</dbReference>
<dbReference type="Gene3D" id="3.90.960.10">
    <property type="entry name" value="YbaK/aminoacyl-tRNA synthetase-associated domain"/>
    <property type="match status" value="1"/>
</dbReference>
<dbReference type="Pfam" id="PF04073">
    <property type="entry name" value="tRNA_edit"/>
    <property type="match status" value="1"/>
</dbReference>
<dbReference type="PANTHER" id="PTHR30411">
    <property type="entry name" value="CYTOPLASMIC PROTEIN"/>
    <property type="match status" value="1"/>
</dbReference>
<dbReference type="InterPro" id="IPR007214">
    <property type="entry name" value="YbaK/aa-tRNA-synth-assoc-dom"/>
</dbReference>
<accession>A0A1G1Y4I1</accession>
<name>A0A1G1Y4I1_9BACT</name>
<gene>
    <name evidence="3" type="ORF">A2744_01090</name>
</gene>
<evidence type="ECO:0000256" key="1">
    <source>
        <dbReference type="SAM" id="MobiDB-lite"/>
    </source>
</evidence>
<comment type="caution">
    <text evidence="3">The sequence shown here is derived from an EMBL/GenBank/DDBJ whole genome shotgun (WGS) entry which is preliminary data.</text>
</comment>
<feature type="domain" description="YbaK/aminoacyl-tRNA synthetase-associated" evidence="2">
    <location>
        <begin position="23"/>
        <end position="143"/>
    </location>
</feature>
<dbReference type="AlphaFoldDB" id="A0A1G1Y4I1"/>
<dbReference type="Proteomes" id="UP000178240">
    <property type="component" value="Unassembled WGS sequence"/>
</dbReference>
<feature type="region of interest" description="Disordered" evidence="1">
    <location>
        <begin position="159"/>
        <end position="189"/>
    </location>
</feature>
<dbReference type="GO" id="GO:0002161">
    <property type="term" value="F:aminoacyl-tRNA deacylase activity"/>
    <property type="evidence" value="ECO:0007669"/>
    <property type="project" value="InterPro"/>
</dbReference>
<organism evidence="3 4">
    <name type="scientific">Candidatus Buchananbacteria bacterium RIFCSPHIGHO2_01_FULL_44_11</name>
    <dbReference type="NCBI Taxonomy" id="1797535"/>
    <lineage>
        <taxon>Bacteria</taxon>
        <taxon>Candidatus Buchananiibacteriota</taxon>
    </lineage>
</organism>
<dbReference type="CDD" id="cd04332">
    <property type="entry name" value="YbaK_like"/>
    <property type="match status" value="1"/>
</dbReference>
<reference evidence="3 4" key="1">
    <citation type="journal article" date="2016" name="Nat. Commun.">
        <title>Thousands of microbial genomes shed light on interconnected biogeochemical processes in an aquifer system.</title>
        <authorList>
            <person name="Anantharaman K."/>
            <person name="Brown C.T."/>
            <person name="Hug L.A."/>
            <person name="Sharon I."/>
            <person name="Castelle C.J."/>
            <person name="Probst A.J."/>
            <person name="Thomas B.C."/>
            <person name="Singh A."/>
            <person name="Wilkins M.J."/>
            <person name="Karaoz U."/>
            <person name="Brodie E.L."/>
            <person name="Williams K.H."/>
            <person name="Hubbard S.S."/>
            <person name="Banfield J.F."/>
        </authorList>
    </citation>
    <scope>NUCLEOTIDE SEQUENCE [LARGE SCALE GENOMIC DNA]</scope>
</reference>
<evidence type="ECO:0000313" key="4">
    <source>
        <dbReference type="Proteomes" id="UP000178240"/>
    </source>
</evidence>
<sequence>MAIPAKTRNYLDKKLARYEAIAHKTVYTAYDAAQTLRRELKEIGKNLLVAADKAYIIAVVPAHMRIDLKKLKKAIGAKNVSIPNEKMMIKVFKVKPGTMTAFGGLHQAEVWVDKSLLKTKDIILSAGSFTDSVRMKVKDFIKLEQAKLASFSQGGGYKLQRKTKAKTKKPKAKVAKRRSVVKKKTKKRK</sequence>
<evidence type="ECO:0000259" key="2">
    <source>
        <dbReference type="Pfam" id="PF04073"/>
    </source>
</evidence>
<proteinExistence type="predicted"/>
<dbReference type="SUPFAM" id="SSF55826">
    <property type="entry name" value="YbaK/ProRS associated domain"/>
    <property type="match status" value="1"/>
</dbReference>